<dbReference type="Proteomes" id="UP000183760">
    <property type="component" value="Unassembled WGS sequence"/>
</dbReference>
<dbReference type="EMBL" id="FOIB01000014">
    <property type="protein sequence ID" value="SEU39536.1"/>
    <property type="molecule type" value="Genomic_DNA"/>
</dbReference>
<evidence type="ECO:0000313" key="1">
    <source>
        <dbReference type="EMBL" id="SEU39536.1"/>
    </source>
</evidence>
<name>A0ABY1CW16_MYXFU</name>
<gene>
    <name evidence="1" type="ORF">SAMN05443572_114109</name>
</gene>
<comment type="caution">
    <text evidence="1">The sequence shown here is derived from an EMBL/GenBank/DDBJ whole genome shotgun (WGS) entry which is preliminary data.</text>
</comment>
<organism evidence="1 2">
    <name type="scientific">Myxococcus fulvus</name>
    <dbReference type="NCBI Taxonomy" id="33"/>
    <lineage>
        <taxon>Bacteria</taxon>
        <taxon>Pseudomonadati</taxon>
        <taxon>Myxococcota</taxon>
        <taxon>Myxococcia</taxon>
        <taxon>Myxococcales</taxon>
        <taxon>Cystobacterineae</taxon>
        <taxon>Myxococcaceae</taxon>
        <taxon>Myxococcus</taxon>
    </lineage>
</organism>
<dbReference type="PROSITE" id="PS51257">
    <property type="entry name" value="PROKAR_LIPOPROTEIN"/>
    <property type="match status" value="1"/>
</dbReference>
<dbReference type="Pfam" id="PF14412">
    <property type="entry name" value="AHH"/>
    <property type="match status" value="1"/>
</dbReference>
<proteinExistence type="predicted"/>
<reference evidence="1 2" key="1">
    <citation type="submission" date="2016-10" db="EMBL/GenBank/DDBJ databases">
        <authorList>
            <person name="Varghese N."/>
            <person name="Submissions S."/>
        </authorList>
    </citation>
    <scope>NUCLEOTIDE SEQUENCE [LARGE SCALE GENOMIC DNA]</scope>
    <source>
        <strain evidence="1 2">DSM 16525</strain>
    </source>
</reference>
<evidence type="ECO:0000313" key="2">
    <source>
        <dbReference type="Proteomes" id="UP000183760"/>
    </source>
</evidence>
<dbReference type="InterPro" id="IPR032871">
    <property type="entry name" value="AHH_dom_containing"/>
</dbReference>
<accession>A0ABY1CW16</accession>
<sequence length="446" mass="48458">MGRGRVVSLCLSLFLVAGCSTTRSVRLELGSGASIHHLPVEEDDEEETGPVELDEDTFQEAMTRLARDVRPFAHPLREARLRFGVPERGGVYLYEGRRLHAVREDETSPQLLESYADEALTRGYGRWCEREHRAGDCLRLLEEGPLLGSDGRYALALAIAMEGVWEETAESLRGMADPQALRATLTASVAMYLMLWSLPEPVSKGLAALLTATAVAYLGVDTVWRVLEAWVVLVRRVDEARTFEELEAAGEAYGEVLGDSAARVFVMLATAAVGRTAGLATKGPGLPGSARAAVFVEAQAGFAYPALRSVESVALTAEGFTLGLAPGALAMTVHGSRTHKHHVATNKNSVSAERGGPWTPRFQGLFKRAGMELKDPENIVPVRGHHGPHPEAYHRIVYRELETATRGCGSVEQCRSALTAMLRKLSREVATPGTELNLLVTRKALR</sequence>
<protein>
    <submittedName>
        <fullName evidence="1">A nuclease family of the HNH/ENDO VII superfamily with conserved AHH</fullName>
    </submittedName>
</protein>
<keyword evidence="2" id="KW-1185">Reference proteome</keyword>
<dbReference type="RefSeq" id="WP_074958761.1">
    <property type="nucleotide sequence ID" value="NZ_BJXR01000045.1"/>
</dbReference>